<keyword evidence="2" id="KW-0732">Signal</keyword>
<dbReference type="AlphaFoldDB" id="A0A8T3ARY5"/>
<dbReference type="Pfam" id="PF02992">
    <property type="entry name" value="Transposase_21"/>
    <property type="match status" value="1"/>
</dbReference>
<feature type="region of interest" description="Disordered" evidence="1">
    <location>
        <begin position="961"/>
        <end position="995"/>
    </location>
</feature>
<dbReference type="Pfam" id="PF03004">
    <property type="entry name" value="Transposase_24"/>
    <property type="match status" value="1"/>
</dbReference>
<evidence type="ECO:0000313" key="4">
    <source>
        <dbReference type="EMBL" id="KAI0498794.1"/>
    </source>
</evidence>
<name>A0A8T3ARY5_DENNO</name>
<proteinExistence type="predicted"/>
<dbReference type="SMR" id="A0A8T3ARY5"/>
<feature type="compositionally biased region" description="Basic and acidic residues" evidence="1">
    <location>
        <begin position="1116"/>
        <end position="1128"/>
    </location>
</feature>
<feature type="domain" description="DUF4216" evidence="3">
    <location>
        <begin position="594"/>
        <end position="670"/>
    </location>
</feature>
<feature type="region of interest" description="Disordered" evidence="1">
    <location>
        <begin position="1105"/>
        <end position="1143"/>
    </location>
</feature>
<accession>A0A8T3ARY5</accession>
<dbReference type="PANTHER" id="PTHR10775:SF182">
    <property type="entry name" value="TRANSPOSON, EN_SPM-LIKE, TRANSPOSASE-ASSOCIATED DOMAIN PROTEIN-RELATED"/>
    <property type="match status" value="1"/>
</dbReference>
<evidence type="ECO:0000313" key="5">
    <source>
        <dbReference type="Proteomes" id="UP000829196"/>
    </source>
</evidence>
<evidence type="ECO:0000256" key="2">
    <source>
        <dbReference type="SAM" id="SignalP"/>
    </source>
</evidence>
<feature type="region of interest" description="Disordered" evidence="1">
    <location>
        <begin position="722"/>
        <end position="790"/>
    </location>
</feature>
<keyword evidence="5" id="KW-1185">Reference proteome</keyword>
<dbReference type="Pfam" id="PF13952">
    <property type="entry name" value="DUF4216"/>
    <property type="match status" value="1"/>
</dbReference>
<dbReference type="InterPro" id="IPR025312">
    <property type="entry name" value="DUF4216"/>
</dbReference>
<dbReference type="EMBL" id="JAGYWB010000014">
    <property type="protein sequence ID" value="KAI0498794.1"/>
    <property type="molecule type" value="Genomic_DNA"/>
</dbReference>
<sequence length="1143" mass="130444">MRIGALWAVILFATLSHLASFARRPPSPFVAGRRLTSPTVIELRRRRSPDFTEHLPLSWSPTAEHLPLSQSNFDAPRGFMPRYWYWTCHGEYEPQFDYQCGPSTSSNVAEAENIRPNLEELVHDATGIYEELPNTEAQNFYDLLHAAQQPIWKGCTTHSELSVAVKMLSIKAEYNVARECFNQFIGMLKETNPTDNLIPTDLYRTKKLVSKLGLTYTKIDYCVNGCMLYFKEDIAETVCRHYNAPRFKPKSRNRRKQKDVSVSKMFYFPIIPRLQRLYASMRSVAYMRWHNDHIPQEGVITHPSEAEAWKHFDRTHPTFAAELRNVRLGLCADGFTPFSQSATPYSCWPVILTPYNLPPELCMTTPYMFLSLIIPGPHNPKLKIDVFLQPLIDDLSLLWEEGVSTYDISTKQNFTLRAALLWTIGDFPAYGESSTSQNVGKSSNISVFSGIGEPLGASTVHYLTDKEMTVITLYILLNCDEVEPYLERFIDGLSISEEGEVQKIVEKEFTAWFKNTVHAEDSSQFSRLSKLAWGPNRLVKCYQIFEVNGYKFQIAQENQQTQGRKTENSGVCVRRNTHTGDDSEYYGVLQEILEVEYPGMRNIVYLFNCEWIDPVPNRGTKIHPIYGITEVKRARRYAKFDPFIIASQATQVYYANYPSGIRGKQDWLVVMKTKPRRVIEKTSTIPTAHQEEFMSNLKDLPINVDDQIRFNESELQLEEVDLNIEESDDESDCARSVSSDESESTNDEWLQPQPATQPHPATQPQPVTQPLPTPGASSPQFYSPDLRFPSPDLGQATPFYPYFTPPPYVGAPPTYPFPPYAPPYYPPPPHQPATAGPSTAAAAEQQTDGRMLIAPEGDTFYPSKQPTHKIRDIIRSRFDAPYVSWKKVPKEVREMWFREFEKEFCWLPQHNDKIRKNFEKHGSTRMRDMFTDVRKVGKRLLWIGEEIWAELNAAWGSEEYTRRRDQNRQNRASDVGGLGSALHTGGSVPHTEHRRRLEEYTRIRETHAASGEGSSGGSVEYSEYRMWSQAVGGMQHGRVYGLGAQAQAYEGMTSSTASSFASSSHESLQAQQIITLQAELEQVRKSQVDWQAQLQAQIQAQLQAQVQTSTEQHNQLLDEMRKMREQLSGKDVAPPEEESTESE</sequence>
<feature type="chain" id="PRO_5035909708" description="DUF4216 domain-containing protein" evidence="2">
    <location>
        <begin position="22"/>
        <end position="1143"/>
    </location>
</feature>
<reference evidence="4" key="1">
    <citation type="journal article" date="2022" name="Front. Genet.">
        <title>Chromosome-Scale Assembly of the Dendrobium nobile Genome Provides Insights Into the Molecular Mechanism of the Biosynthesis of the Medicinal Active Ingredient of Dendrobium.</title>
        <authorList>
            <person name="Xu Q."/>
            <person name="Niu S.-C."/>
            <person name="Li K.-L."/>
            <person name="Zheng P.-J."/>
            <person name="Zhang X.-J."/>
            <person name="Jia Y."/>
            <person name="Liu Y."/>
            <person name="Niu Y.-X."/>
            <person name="Yu L.-H."/>
            <person name="Chen D.-F."/>
            <person name="Zhang G.-Q."/>
        </authorList>
    </citation>
    <scope>NUCLEOTIDE SEQUENCE</scope>
    <source>
        <tissue evidence="4">Leaf</tissue>
    </source>
</reference>
<gene>
    <name evidence="4" type="ORF">KFK09_019687</name>
</gene>
<evidence type="ECO:0000259" key="3">
    <source>
        <dbReference type="Pfam" id="PF13952"/>
    </source>
</evidence>
<evidence type="ECO:0000256" key="1">
    <source>
        <dbReference type="SAM" id="MobiDB-lite"/>
    </source>
</evidence>
<protein>
    <recommendedName>
        <fullName evidence="3">DUF4216 domain-containing protein</fullName>
    </recommendedName>
</protein>
<comment type="caution">
    <text evidence="4">The sequence shown here is derived from an EMBL/GenBank/DDBJ whole genome shotgun (WGS) entry which is preliminary data.</text>
</comment>
<feature type="compositionally biased region" description="Acidic residues" evidence="1">
    <location>
        <begin position="1134"/>
        <end position="1143"/>
    </location>
</feature>
<feature type="compositionally biased region" description="Pro residues" evidence="1">
    <location>
        <begin position="755"/>
        <end position="773"/>
    </location>
</feature>
<dbReference type="Proteomes" id="UP000829196">
    <property type="component" value="Unassembled WGS sequence"/>
</dbReference>
<feature type="signal peptide" evidence="2">
    <location>
        <begin position="1"/>
        <end position="21"/>
    </location>
</feature>
<dbReference type="InterPro" id="IPR004252">
    <property type="entry name" value="Probable_transposase_24"/>
</dbReference>
<dbReference type="InterPro" id="IPR004242">
    <property type="entry name" value="Transposase_21"/>
</dbReference>
<feature type="compositionally biased region" description="Acidic residues" evidence="1">
    <location>
        <begin position="722"/>
        <end position="731"/>
    </location>
</feature>
<dbReference type="PANTHER" id="PTHR10775">
    <property type="entry name" value="OS08G0208400 PROTEIN"/>
    <property type="match status" value="1"/>
</dbReference>
<organism evidence="4 5">
    <name type="scientific">Dendrobium nobile</name>
    <name type="common">Orchid</name>
    <dbReference type="NCBI Taxonomy" id="94219"/>
    <lineage>
        <taxon>Eukaryota</taxon>
        <taxon>Viridiplantae</taxon>
        <taxon>Streptophyta</taxon>
        <taxon>Embryophyta</taxon>
        <taxon>Tracheophyta</taxon>
        <taxon>Spermatophyta</taxon>
        <taxon>Magnoliopsida</taxon>
        <taxon>Liliopsida</taxon>
        <taxon>Asparagales</taxon>
        <taxon>Orchidaceae</taxon>
        <taxon>Epidendroideae</taxon>
        <taxon>Malaxideae</taxon>
        <taxon>Dendrobiinae</taxon>
        <taxon>Dendrobium</taxon>
    </lineage>
</organism>
<dbReference type="OrthoDB" id="7549404at2759"/>